<dbReference type="EMBL" id="QVQW01000137">
    <property type="protein sequence ID" value="RKU39868.1"/>
    <property type="molecule type" value="Genomic_DNA"/>
</dbReference>
<dbReference type="STRING" id="177199.A0A420XWN0"/>
<evidence type="ECO:0000256" key="2">
    <source>
        <dbReference type="SAM" id="MobiDB-lite"/>
    </source>
</evidence>
<reference evidence="4 5" key="1">
    <citation type="submission" date="2018-08" db="EMBL/GenBank/DDBJ databases">
        <title>Draft genome of the lignicolous fungus Coniochaeta pulveracea.</title>
        <authorList>
            <person name="Borstlap C.J."/>
            <person name="De Witt R.N."/>
            <person name="Botha A."/>
            <person name="Volschenk H."/>
        </authorList>
    </citation>
    <scope>NUCLEOTIDE SEQUENCE [LARGE SCALE GENOMIC DNA]</scope>
    <source>
        <strain evidence="4 5">CAB683</strain>
    </source>
</reference>
<dbReference type="OrthoDB" id="2546325at2759"/>
<dbReference type="InterPro" id="IPR011990">
    <property type="entry name" value="TPR-like_helical_dom_sf"/>
</dbReference>
<evidence type="ECO:0000256" key="1">
    <source>
        <dbReference type="ARBA" id="ARBA00022737"/>
    </source>
</evidence>
<feature type="non-terminal residue" evidence="4">
    <location>
        <position position="2093"/>
    </location>
</feature>
<sequence>MLGLRKSFGGVLPLSPNNPNSSNGKTVGSKKLKKRNSASSSLNSLSDNHSITESIDESHGAMETIRAGLKESVSALTVPTKFVKEAEVSVVPVSVDSSSDSDHTVSVSEEVRSSTTTVVSRKETSTSSSTVSRVTDIYRTIRRNIFQLDDYTYNDQYFQRLNIESYRQYVSNERLIRMPRRGSNWDRALRAALMFGENLVEYGDIIKGFCSNTQEASVTGLASCKILLEIDNNSTALAPTFQALNELALLVGQVIQIEGITHASREVKHAAADLYCDLVRLVGDIAVFYRKQIGGLTHGHGSVSIKFDVQFGKQMTTIWAHKAEIVRRMWELKLGKESDGVDKLRHKLKERHSVASSYYDEISNSMSRAEDTCEWLKSYLTEFCRSQEKVFTITGPSGSGKTVLARWVRERLQRPIADEEYFTLFYSFPFDSHDDATSLAFLKSVLFQLLERNVGDVHLYEKLVSSFTEFSKIKDQAKLEASLWTALDVGLRTIDDHGRQLVLIVDGLEEVQGSSPLDFHQKLRSHVVKFGGIRAITLSKHVSHISQGCKHLLITQRYIGDDIRCLLRQCMVHIPVFTSLGLATQDKLIENLTEKAKDSLLWASLATNLLAKEASSDSLLKLAHSLTDLQDVINKLVAKLPLKTGLTRRLLSYMLVAQRPLTVGEASELLRVNPEKKQLGSVIDIAHEFAHLVGGLGTLRDGTLHFKSRSIREHMLGLMAKSLPSLSDAQSQLTHTLLLYAKLTLDHGYEPSFDGLDHGVVDNCFASHPLLEYVTSYWIVHFRSSGMCGREGSVTLSGDFKEVFPDSAFFAQLERSCWHDRVEHYELALKVREGCFHDKGVSVLQSLIILGNLHLTKDAICGAKYFYRAANVSQIVLSRSSAVTMLCTTKFLQITETMTFTCRTEIVTWRIQMIEFMIEVTKKSKGPHCDAVIRWYELLATLYISIHEDHNATLTYKLIYEIVIIMEGKHSPRARKILDTFGGLDITLKGEGEKPGGELEGFLLDTCDGLDIYASTSIEIRLRLALVYIAQKKWVLAEEIFITLWRSISIACRIKATWELHIAKLRVAIEYIRFLRELKRVEEALSILTIVWTEYEHHSYEEITIILRIRELGELFKCFGMFEIAISVFSKVWAWFKSKGKTTHDDAVQTTVLITEVVEEITTVTTRTKTTTTTTTEVTETVVRDVYETHYHRCKGGNVDDSFFRSCFALIKLYQCCENWIQAEIIIKQTLEITWKAILSVNVTIKLCEHHVTEVIRLATSLATCYHHQRMFEKAEHIYLRMWRACFGSLDLDHPCVQETLTVLIAFYEEHHRHEKVIEIYVEVLERYRKHFGHGHTRTIEILYLLAGHCRMLGHQDEFKYYIEIVTVLNKGHKHCHPLGRKAAVLLLEYYYEHKCWTELQQLCVVLWETFIHHYTEIRFEEYEIELLYKRYVYVLEFHAKVEYSVLYKLSRQYHTHVLAVFGVSAAIVIRALIALGDICEREEKHHHECVTIYEEVIKRTTTTKTTTTTLTETEITTVKTRLSKVYVTIITSGGKTTTETFDRCIHVLLEVYADFKIRFGCCHEKTLGKLHEIIIVYKKIGTDVCRQKMITILQAAFVSIITASVSSFVLYTAATTLASIYVTAELVSYAEKLIAEVQHLIIFGGKSFVTREVTLKLDVQLTKVAFVFLTAFKQRLVKETVISYSEVLASLLLEMSLYEQYTAVIETSASIETILLHGAKLRSFWTECKNEHLVLTLDTKLFSLFKSRFSTFITHSDDTIIREFYLGLLLHLGTGTNKVDFPTLACAAGNARVAALLDQGEFHRAHGVAHVVFTFCSKQRFYHDMKRVPYAYRLASLLAGIDCPRAADGKLHTEMLKTSREIMALVLSVFQADGIDFARLQFRDLAGIIRLLGAQENFLALEPILHSLWHSREVREWDPARVLSIGRLLVHAYAANNKLTAAVALADRLTYNLQRSKGHLHPDALAMSQLLASLYVSAGRADKAMAVYEDVLRQIDAACAHPSSSPSPKAGRLSGLFSPRRSISYGQHHGEGEVRDRTTLAKTANAQFELLKGAYLKQGGWAKPVKEFGELYARLSERLGKGGVGVPAPETW</sequence>
<feature type="domain" description="Nephrocystin 3-like N-terminal" evidence="3">
    <location>
        <begin position="372"/>
        <end position="516"/>
    </location>
</feature>
<feature type="compositionally biased region" description="Low complexity" evidence="2">
    <location>
        <begin position="12"/>
        <end position="23"/>
    </location>
</feature>
<dbReference type="Gene3D" id="3.40.50.300">
    <property type="entry name" value="P-loop containing nucleotide triphosphate hydrolases"/>
    <property type="match status" value="1"/>
</dbReference>
<dbReference type="Gene3D" id="1.25.40.10">
    <property type="entry name" value="Tetratricopeptide repeat domain"/>
    <property type="match status" value="2"/>
</dbReference>
<dbReference type="InterPro" id="IPR027417">
    <property type="entry name" value="P-loop_NTPase"/>
</dbReference>
<dbReference type="SUPFAM" id="SSF52540">
    <property type="entry name" value="P-loop containing nucleoside triphosphate hydrolases"/>
    <property type="match status" value="1"/>
</dbReference>
<keyword evidence="1" id="KW-0677">Repeat</keyword>
<dbReference type="Proteomes" id="UP000275385">
    <property type="component" value="Unassembled WGS sequence"/>
</dbReference>
<dbReference type="InterPro" id="IPR056884">
    <property type="entry name" value="NPHP3-like_N"/>
</dbReference>
<organism evidence="4 5">
    <name type="scientific">Coniochaeta pulveracea</name>
    <dbReference type="NCBI Taxonomy" id="177199"/>
    <lineage>
        <taxon>Eukaryota</taxon>
        <taxon>Fungi</taxon>
        <taxon>Dikarya</taxon>
        <taxon>Ascomycota</taxon>
        <taxon>Pezizomycotina</taxon>
        <taxon>Sordariomycetes</taxon>
        <taxon>Sordariomycetidae</taxon>
        <taxon>Coniochaetales</taxon>
        <taxon>Coniochaetaceae</taxon>
        <taxon>Coniochaeta</taxon>
    </lineage>
</organism>
<name>A0A420XWN0_9PEZI</name>
<dbReference type="PANTHER" id="PTHR10039">
    <property type="entry name" value="AMELOGENIN"/>
    <property type="match status" value="1"/>
</dbReference>
<evidence type="ECO:0000259" key="3">
    <source>
        <dbReference type="Pfam" id="PF24883"/>
    </source>
</evidence>
<gene>
    <name evidence="4" type="ORF">DL546_000015</name>
</gene>
<evidence type="ECO:0000313" key="4">
    <source>
        <dbReference type="EMBL" id="RKU39868.1"/>
    </source>
</evidence>
<comment type="caution">
    <text evidence="4">The sequence shown here is derived from an EMBL/GenBank/DDBJ whole genome shotgun (WGS) entry which is preliminary data.</text>
</comment>
<dbReference type="SUPFAM" id="SSF48452">
    <property type="entry name" value="TPR-like"/>
    <property type="match status" value="1"/>
</dbReference>
<proteinExistence type="predicted"/>
<feature type="compositionally biased region" description="Low complexity" evidence="2">
    <location>
        <begin position="37"/>
        <end position="49"/>
    </location>
</feature>
<protein>
    <recommendedName>
        <fullName evidence="3">Nephrocystin 3-like N-terminal domain-containing protein</fullName>
    </recommendedName>
</protein>
<dbReference type="Pfam" id="PF24883">
    <property type="entry name" value="NPHP3_N"/>
    <property type="match status" value="1"/>
</dbReference>
<keyword evidence="5" id="KW-1185">Reference proteome</keyword>
<evidence type="ECO:0000313" key="5">
    <source>
        <dbReference type="Proteomes" id="UP000275385"/>
    </source>
</evidence>
<dbReference type="PANTHER" id="PTHR10039:SF9">
    <property type="entry name" value="NACHT DOMAIN PROTEIN (AFU_ORTHOLOGUE AFUA_2G01760)"/>
    <property type="match status" value="1"/>
</dbReference>
<accession>A0A420XWN0</accession>
<feature type="region of interest" description="Disordered" evidence="2">
    <location>
        <begin position="1"/>
        <end position="58"/>
    </location>
</feature>